<feature type="region of interest" description="Disordered" evidence="1">
    <location>
        <begin position="1"/>
        <end position="99"/>
    </location>
</feature>
<dbReference type="EMBL" id="NKHU02000001">
    <property type="protein sequence ID" value="RHZ68517.1"/>
    <property type="molecule type" value="Genomic_DNA"/>
</dbReference>
<protein>
    <submittedName>
        <fullName evidence="2">Uncharacterized protein</fullName>
    </submittedName>
</protein>
<feature type="compositionally biased region" description="Polar residues" evidence="1">
    <location>
        <begin position="1"/>
        <end position="21"/>
    </location>
</feature>
<evidence type="ECO:0000313" key="2">
    <source>
        <dbReference type="EMBL" id="RHZ68517.1"/>
    </source>
</evidence>
<name>A0A397I0I5_ASPTH</name>
<gene>
    <name evidence="2" type="ORF">CDV56_109508</name>
</gene>
<keyword evidence="3" id="KW-1185">Reference proteome</keyword>
<reference evidence="2" key="1">
    <citation type="submission" date="2018-08" db="EMBL/GenBank/DDBJ databases">
        <title>Draft genome sequence of azole-resistant Aspergillus thermomutatus (Neosartorya pseudofischeri) strain HMR AF 39, isolated from a human nasal aspirate.</title>
        <authorList>
            <person name="Parent-Michaud M."/>
            <person name="Dufresne P.J."/>
            <person name="Fournier E."/>
            <person name="Martineau C."/>
            <person name="Moreira S."/>
            <person name="Perkins V."/>
            <person name="De Repentigny L."/>
            <person name="Dufresne S.F."/>
        </authorList>
    </citation>
    <scope>NUCLEOTIDE SEQUENCE [LARGE SCALE GENOMIC DNA]</scope>
    <source>
        <strain evidence="2">HMR AF 39</strain>
    </source>
</reference>
<dbReference type="AlphaFoldDB" id="A0A397I0I5"/>
<proteinExistence type="predicted"/>
<feature type="compositionally biased region" description="Polar residues" evidence="1">
    <location>
        <begin position="59"/>
        <end position="69"/>
    </location>
</feature>
<comment type="caution">
    <text evidence="2">The sequence shown here is derived from an EMBL/GenBank/DDBJ whole genome shotgun (WGS) entry which is preliminary data.</text>
</comment>
<evidence type="ECO:0000313" key="3">
    <source>
        <dbReference type="Proteomes" id="UP000215305"/>
    </source>
</evidence>
<accession>A0A397I0I5</accession>
<dbReference type="VEuPathDB" id="FungiDB:CDV56_109508"/>
<sequence>MPHQVPPSTGRNEQSTGTRPTGSAGYASIEALATTEDNASGRVFGTGTGGTVTAPGYSSGLNSDVLQSAESDRAMSKEEAERMYEERMEDEYAKREGGA</sequence>
<organism evidence="2 3">
    <name type="scientific">Aspergillus thermomutatus</name>
    <name type="common">Neosartorya pseudofischeri</name>
    <dbReference type="NCBI Taxonomy" id="41047"/>
    <lineage>
        <taxon>Eukaryota</taxon>
        <taxon>Fungi</taxon>
        <taxon>Dikarya</taxon>
        <taxon>Ascomycota</taxon>
        <taxon>Pezizomycotina</taxon>
        <taxon>Eurotiomycetes</taxon>
        <taxon>Eurotiomycetidae</taxon>
        <taxon>Eurotiales</taxon>
        <taxon>Aspergillaceae</taxon>
        <taxon>Aspergillus</taxon>
        <taxon>Aspergillus subgen. Fumigati</taxon>
    </lineage>
</organism>
<dbReference type="GeneID" id="38131482"/>
<feature type="compositionally biased region" description="Basic and acidic residues" evidence="1">
    <location>
        <begin position="70"/>
        <end position="99"/>
    </location>
</feature>
<dbReference type="Proteomes" id="UP000215305">
    <property type="component" value="Unassembled WGS sequence"/>
</dbReference>
<evidence type="ECO:0000256" key="1">
    <source>
        <dbReference type="SAM" id="MobiDB-lite"/>
    </source>
</evidence>
<dbReference type="OrthoDB" id="197676at2759"/>
<dbReference type="RefSeq" id="XP_026619051.1">
    <property type="nucleotide sequence ID" value="XM_026763127.1"/>
</dbReference>